<comment type="caution">
    <text evidence="3">The sequence shown here is derived from an EMBL/GenBank/DDBJ whole genome shotgun (WGS) entry which is preliminary data.</text>
</comment>
<keyword evidence="2" id="KW-0677">Repeat</keyword>
<name>A0A2C6KNB4_9APIC</name>
<dbReference type="SUPFAM" id="SSF117281">
    <property type="entry name" value="Kelch motif"/>
    <property type="match status" value="1"/>
</dbReference>
<evidence type="ECO:0000313" key="3">
    <source>
        <dbReference type="EMBL" id="PHJ18005.1"/>
    </source>
</evidence>
<dbReference type="Pfam" id="PF01344">
    <property type="entry name" value="Kelch_1"/>
    <property type="match status" value="1"/>
</dbReference>
<gene>
    <name evidence="3" type="ORF">CSUI_008174</name>
</gene>
<keyword evidence="1" id="KW-0880">Kelch repeat</keyword>
<dbReference type="InterPro" id="IPR006652">
    <property type="entry name" value="Kelch_1"/>
</dbReference>
<protein>
    <submittedName>
        <fullName evidence="3">Kelch repeat and k+ channel tetramerization domain containing protein</fullName>
    </submittedName>
</protein>
<dbReference type="Gene3D" id="2.120.10.80">
    <property type="entry name" value="Kelch-type beta propeller"/>
    <property type="match status" value="1"/>
</dbReference>
<proteinExistence type="predicted"/>
<dbReference type="VEuPathDB" id="ToxoDB:CSUI_008174"/>
<dbReference type="EMBL" id="MIGC01004498">
    <property type="protein sequence ID" value="PHJ18005.1"/>
    <property type="molecule type" value="Genomic_DNA"/>
</dbReference>
<evidence type="ECO:0000256" key="1">
    <source>
        <dbReference type="ARBA" id="ARBA00022441"/>
    </source>
</evidence>
<dbReference type="PANTHER" id="PTHR24412:SF497">
    <property type="entry name" value="KELCH-LIKE PROTEIN 18"/>
    <property type="match status" value="1"/>
</dbReference>
<dbReference type="PANTHER" id="PTHR24412">
    <property type="entry name" value="KELCH PROTEIN"/>
    <property type="match status" value="1"/>
</dbReference>
<organism evidence="3 4">
    <name type="scientific">Cystoisospora suis</name>
    <dbReference type="NCBI Taxonomy" id="483139"/>
    <lineage>
        <taxon>Eukaryota</taxon>
        <taxon>Sar</taxon>
        <taxon>Alveolata</taxon>
        <taxon>Apicomplexa</taxon>
        <taxon>Conoidasida</taxon>
        <taxon>Coccidia</taxon>
        <taxon>Eucoccidiorida</taxon>
        <taxon>Eimeriorina</taxon>
        <taxon>Sarcocystidae</taxon>
        <taxon>Cystoisospora</taxon>
    </lineage>
</organism>
<accession>A0A2C6KNB4</accession>
<keyword evidence="3" id="KW-0406">Ion transport</keyword>
<dbReference type="GeneID" id="94431521"/>
<evidence type="ECO:0000256" key="2">
    <source>
        <dbReference type="ARBA" id="ARBA00022737"/>
    </source>
</evidence>
<dbReference type="AlphaFoldDB" id="A0A2C6KNB4"/>
<reference evidence="3 4" key="1">
    <citation type="journal article" date="2017" name="Int. J. Parasitol.">
        <title>The genome of the protozoan parasite Cystoisospora suis and a reverse vaccinology approach to identify vaccine candidates.</title>
        <authorList>
            <person name="Palmieri N."/>
            <person name="Shrestha A."/>
            <person name="Ruttkowski B."/>
            <person name="Beck T."/>
            <person name="Vogl C."/>
            <person name="Tomley F."/>
            <person name="Blake D.P."/>
            <person name="Joachim A."/>
        </authorList>
    </citation>
    <scope>NUCLEOTIDE SEQUENCE [LARGE SCALE GENOMIC DNA]</scope>
    <source>
        <strain evidence="3 4">Wien I</strain>
    </source>
</reference>
<sequence>MNKWEILPSEMIEVRSAGSAVCSVGHVIVMGGIDNQNSIHSSVEVLDPQTQRWSFLANMDQPRMDCAAVVVSDSILVTGGQNEEVLSGSAFLRQELNEWTPGPPMSSRRYGHALLLATL</sequence>
<keyword evidence="3" id="KW-0813">Transport</keyword>
<evidence type="ECO:0000313" key="4">
    <source>
        <dbReference type="Proteomes" id="UP000221165"/>
    </source>
</evidence>
<keyword evidence="3" id="KW-0407">Ion channel</keyword>
<dbReference type="SMART" id="SM00612">
    <property type="entry name" value="Kelch"/>
    <property type="match status" value="2"/>
</dbReference>
<dbReference type="InterPro" id="IPR015915">
    <property type="entry name" value="Kelch-typ_b-propeller"/>
</dbReference>
<dbReference type="OrthoDB" id="191037at2759"/>
<dbReference type="RefSeq" id="XP_067919717.1">
    <property type="nucleotide sequence ID" value="XM_068068310.1"/>
</dbReference>
<dbReference type="Proteomes" id="UP000221165">
    <property type="component" value="Unassembled WGS sequence"/>
</dbReference>
<dbReference type="GO" id="GO:0034220">
    <property type="term" value="P:monoatomic ion transmembrane transport"/>
    <property type="evidence" value="ECO:0007669"/>
    <property type="project" value="UniProtKB-KW"/>
</dbReference>
<keyword evidence="4" id="KW-1185">Reference proteome</keyword>